<proteinExistence type="inferred from homology"/>
<dbReference type="Pfam" id="PF03054">
    <property type="entry name" value="tRNA_Me_trans"/>
    <property type="match status" value="1"/>
</dbReference>
<dbReference type="GO" id="GO:0000049">
    <property type="term" value="F:tRNA binding"/>
    <property type="evidence" value="ECO:0007669"/>
    <property type="project" value="UniProtKB-KW"/>
</dbReference>
<feature type="compositionally biased region" description="Polar residues" evidence="12">
    <location>
        <begin position="147"/>
        <end position="158"/>
    </location>
</feature>
<dbReference type="Gene3D" id="2.30.30.280">
    <property type="entry name" value="Adenine nucleotide alpha hydrolases-like domains"/>
    <property type="match status" value="1"/>
</dbReference>
<evidence type="ECO:0000313" key="15">
    <source>
        <dbReference type="EMBL" id="KAF6029518.1"/>
    </source>
</evidence>
<feature type="domain" description="tRNA-specific 2-thiouridylase MnmA-like central" evidence="14">
    <location>
        <begin position="209"/>
        <end position="271"/>
    </location>
</feature>
<evidence type="ECO:0000313" key="16">
    <source>
        <dbReference type="Proteomes" id="UP000593567"/>
    </source>
</evidence>
<feature type="region of interest" description="Disordered" evidence="12">
    <location>
        <begin position="134"/>
        <end position="158"/>
    </location>
</feature>
<evidence type="ECO:0000256" key="3">
    <source>
        <dbReference type="ARBA" id="ARBA00011953"/>
    </source>
</evidence>
<dbReference type="NCBIfam" id="TIGR00420">
    <property type="entry name" value="trmU"/>
    <property type="match status" value="1"/>
</dbReference>
<reference evidence="15" key="1">
    <citation type="submission" date="2020-06" db="EMBL/GenBank/DDBJ databases">
        <title>Draft genome of Bugula neritina, a colonial animal packing powerful symbionts and potential medicines.</title>
        <authorList>
            <person name="Rayko M."/>
        </authorList>
    </citation>
    <scope>NUCLEOTIDE SEQUENCE [LARGE SCALE GENOMIC DNA]</scope>
    <source>
        <strain evidence="15">Kwan_BN1</strain>
    </source>
</reference>
<feature type="domain" description="tRNA-specific 2-thiouridylase MnmA-like C-terminal" evidence="13">
    <location>
        <begin position="283"/>
        <end position="364"/>
    </location>
</feature>
<evidence type="ECO:0000256" key="4">
    <source>
        <dbReference type="ARBA" id="ARBA00022555"/>
    </source>
</evidence>
<dbReference type="PANTHER" id="PTHR11933:SF5">
    <property type="entry name" value="MITOCHONDRIAL TRNA-SPECIFIC 2-THIOURIDYLASE 1"/>
    <property type="match status" value="1"/>
</dbReference>
<dbReference type="NCBIfam" id="NF001138">
    <property type="entry name" value="PRK00143.1"/>
    <property type="match status" value="1"/>
</dbReference>
<dbReference type="GO" id="GO:0061708">
    <property type="term" value="F:tRNA-5-taurinomethyluridine 2-sulfurtransferase"/>
    <property type="evidence" value="ECO:0007669"/>
    <property type="project" value="UniProtKB-EC"/>
</dbReference>
<comment type="caution">
    <text evidence="15">The sequence shown here is derived from an EMBL/GenBank/DDBJ whole genome shotgun (WGS) entry which is preliminary data.</text>
</comment>
<sequence length="385" mass="43234">MKSIRKIAVAMSGGVDSAVSALILKKRGYDVMGVYMANWNMYDEQGHCSGEQDYLDAEKAASLIGIPLRRVSFEKEYWTQVFSQLLDGYENGITPNPDILCNKHIKFGALFDYAINTLKVDWLATGHYAKLQYSRNGPRSPTDEGQRPQQGSDFSSSVKCEKSLRKTLFPVGDILKSDVKKLAEKSGLIHFAEKKESFGICFIGNRKFKDFISEYISTPPGVMVDIDTGRRVCKHKGIHLWTLGQCIHQPSQSSAYYVCDINPASNIIYVAAGRNHPSLDCHQIFCAKPHWISGRHQKLMKTHQVLVCDVRTRHRANFTKCNIMFFGDKGKLVVDLAEPISGLVAPGQYAVFYDGNECLGSAMIVGKDKYEPRKQFQNNEICHSL</sequence>
<comment type="catalytic activity">
    <reaction evidence="11">
        <text>5-taurinomethyluridine(34) in tRNA + S-sulfanyl-L-cysteinyl-[protein] + AH2 + ATP = 5-taurinomethyl-2-thiouridine(34) in tRNA + L-cysteinyl-[protein] + A + AMP + diphosphate + H(+)</text>
        <dbReference type="Rhea" id="RHEA:47040"/>
        <dbReference type="Rhea" id="RHEA-COMP:10131"/>
        <dbReference type="Rhea" id="RHEA-COMP:11726"/>
        <dbReference type="Rhea" id="RHEA-COMP:11732"/>
        <dbReference type="Rhea" id="RHEA-COMP:11733"/>
        <dbReference type="ChEBI" id="CHEBI:13193"/>
        <dbReference type="ChEBI" id="CHEBI:15378"/>
        <dbReference type="ChEBI" id="CHEBI:17499"/>
        <dbReference type="ChEBI" id="CHEBI:29950"/>
        <dbReference type="ChEBI" id="CHEBI:30616"/>
        <dbReference type="ChEBI" id="CHEBI:33019"/>
        <dbReference type="ChEBI" id="CHEBI:61963"/>
        <dbReference type="ChEBI" id="CHEBI:87171"/>
        <dbReference type="ChEBI" id="CHEBI:87172"/>
        <dbReference type="ChEBI" id="CHEBI:456215"/>
        <dbReference type="EC" id="2.8.1.14"/>
    </reaction>
</comment>
<dbReference type="EC" id="2.8.1.14" evidence="3"/>
<dbReference type="GO" id="GO:0005739">
    <property type="term" value="C:mitochondrion"/>
    <property type="evidence" value="ECO:0007669"/>
    <property type="project" value="TreeGrafter"/>
</dbReference>
<protein>
    <recommendedName>
        <fullName evidence="3">tRNA-5-taurinomethyluridine 2-sulfurtransferase</fullName>
        <ecNumber evidence="3">2.8.1.14</ecNumber>
    </recommendedName>
</protein>
<accession>A0A7J7JW02</accession>
<dbReference type="AlphaFoldDB" id="A0A7J7JW02"/>
<evidence type="ECO:0000256" key="12">
    <source>
        <dbReference type="SAM" id="MobiDB-lite"/>
    </source>
</evidence>
<dbReference type="InterPro" id="IPR046884">
    <property type="entry name" value="MnmA-like_central"/>
</dbReference>
<gene>
    <name evidence="15" type="ORF">EB796_012205</name>
</gene>
<dbReference type="OrthoDB" id="3685at2759"/>
<dbReference type="EMBL" id="VXIV02001811">
    <property type="protein sequence ID" value="KAF6029518.1"/>
    <property type="molecule type" value="Genomic_DNA"/>
</dbReference>
<keyword evidence="9" id="KW-0694">RNA-binding</keyword>
<comment type="function">
    <text evidence="1">Catalyzes the 2-thiolation of uridine at the wobble position (U34) of mitochondrial tRNA(Lys), tRNA(Glu) and tRNA(Gln). Required for the formation of 5-taurinomethyl-2-thiouridine (tm5s2U) of mitochondrial tRNA(Lys), tRNA(Glu), and tRNA(Gln) at the wobble position. ATP is required to activate the C2 atom of the wobble base.</text>
</comment>
<evidence type="ECO:0000256" key="10">
    <source>
        <dbReference type="ARBA" id="ARBA00023157"/>
    </source>
</evidence>
<keyword evidence="6" id="KW-0819">tRNA processing</keyword>
<evidence type="ECO:0000256" key="11">
    <source>
        <dbReference type="ARBA" id="ARBA00049564"/>
    </source>
</evidence>
<keyword evidence="7" id="KW-0547">Nucleotide-binding</keyword>
<dbReference type="Proteomes" id="UP000593567">
    <property type="component" value="Unassembled WGS sequence"/>
</dbReference>
<evidence type="ECO:0000256" key="8">
    <source>
        <dbReference type="ARBA" id="ARBA00022840"/>
    </source>
</evidence>
<evidence type="ECO:0000256" key="6">
    <source>
        <dbReference type="ARBA" id="ARBA00022694"/>
    </source>
</evidence>
<evidence type="ECO:0000259" key="14">
    <source>
        <dbReference type="Pfam" id="PF20259"/>
    </source>
</evidence>
<evidence type="ECO:0000259" key="13">
    <source>
        <dbReference type="Pfam" id="PF20258"/>
    </source>
</evidence>
<keyword evidence="8" id="KW-0067">ATP-binding</keyword>
<evidence type="ECO:0000256" key="1">
    <source>
        <dbReference type="ARBA" id="ARBA00003986"/>
    </source>
</evidence>
<dbReference type="Gene3D" id="2.40.30.10">
    <property type="entry name" value="Translation factors"/>
    <property type="match status" value="1"/>
</dbReference>
<keyword evidence="16" id="KW-1185">Reference proteome</keyword>
<dbReference type="InterPro" id="IPR014729">
    <property type="entry name" value="Rossmann-like_a/b/a_fold"/>
</dbReference>
<dbReference type="InterPro" id="IPR046885">
    <property type="entry name" value="MnmA-like_C"/>
</dbReference>
<dbReference type="Gene3D" id="3.40.50.620">
    <property type="entry name" value="HUPs"/>
    <property type="match status" value="1"/>
</dbReference>
<name>A0A7J7JW02_BUGNE</name>
<dbReference type="PANTHER" id="PTHR11933">
    <property type="entry name" value="TRNA 5-METHYLAMINOMETHYL-2-THIOURIDYLATE -METHYLTRANSFERASE"/>
    <property type="match status" value="1"/>
</dbReference>
<keyword evidence="4" id="KW-0820">tRNA-binding</keyword>
<evidence type="ECO:0000256" key="5">
    <source>
        <dbReference type="ARBA" id="ARBA00022679"/>
    </source>
</evidence>
<dbReference type="CDD" id="cd01998">
    <property type="entry name" value="MnmA_TRMU-like"/>
    <property type="match status" value="1"/>
</dbReference>
<dbReference type="SUPFAM" id="SSF52402">
    <property type="entry name" value="Adenine nucleotide alpha hydrolases-like"/>
    <property type="match status" value="1"/>
</dbReference>
<dbReference type="GO" id="GO:0005524">
    <property type="term" value="F:ATP binding"/>
    <property type="evidence" value="ECO:0007669"/>
    <property type="project" value="UniProtKB-KW"/>
</dbReference>
<keyword evidence="5" id="KW-0808">Transferase</keyword>
<dbReference type="InterPro" id="IPR004506">
    <property type="entry name" value="MnmA-like"/>
</dbReference>
<evidence type="ECO:0000256" key="9">
    <source>
        <dbReference type="ARBA" id="ARBA00022884"/>
    </source>
</evidence>
<keyword evidence="10" id="KW-1015">Disulfide bond</keyword>
<evidence type="ECO:0000256" key="7">
    <source>
        <dbReference type="ARBA" id="ARBA00022741"/>
    </source>
</evidence>
<organism evidence="15 16">
    <name type="scientific">Bugula neritina</name>
    <name type="common">Brown bryozoan</name>
    <name type="synonym">Sertularia neritina</name>
    <dbReference type="NCBI Taxonomy" id="10212"/>
    <lineage>
        <taxon>Eukaryota</taxon>
        <taxon>Metazoa</taxon>
        <taxon>Spiralia</taxon>
        <taxon>Lophotrochozoa</taxon>
        <taxon>Bryozoa</taxon>
        <taxon>Gymnolaemata</taxon>
        <taxon>Cheilostomatida</taxon>
        <taxon>Flustrina</taxon>
        <taxon>Buguloidea</taxon>
        <taxon>Bugulidae</taxon>
        <taxon>Bugula</taxon>
    </lineage>
</organism>
<dbReference type="Pfam" id="PF20258">
    <property type="entry name" value="tRNA_Me_trans_C"/>
    <property type="match status" value="1"/>
</dbReference>
<dbReference type="Pfam" id="PF20259">
    <property type="entry name" value="tRNA_Me_trans_M"/>
    <property type="match status" value="1"/>
</dbReference>
<dbReference type="InterPro" id="IPR023382">
    <property type="entry name" value="MnmA-like_central_sf"/>
</dbReference>
<comment type="similarity">
    <text evidence="2">Belongs to the MnmA/TRMU family.</text>
</comment>
<dbReference type="GO" id="GO:0002143">
    <property type="term" value="P:tRNA wobble position uridine thiolation"/>
    <property type="evidence" value="ECO:0007669"/>
    <property type="project" value="TreeGrafter"/>
</dbReference>
<evidence type="ECO:0000256" key="2">
    <source>
        <dbReference type="ARBA" id="ARBA00006191"/>
    </source>
</evidence>